<reference evidence="2" key="2">
    <citation type="submission" date="2025-09" db="UniProtKB">
        <authorList>
            <consortium name="Ensembl"/>
        </authorList>
    </citation>
    <scope>IDENTIFICATION</scope>
</reference>
<sequence length="218" mass="24507">MTISSVYGPTFTVKYKALKNLSRIKHAWARTVHSFQGSEAKTIVYVVGNVGWQHWQHVYTAVTRGCCRVYVIAEELHLRRAVTNKNIPRKTRLETFLRAVIAEASNCPEQTSSPLTKSWQSQLETRSVSVTQGAPDPSAPLTDLFKQEGSAVLNKEEQTSKLQQHACKRQHTPAENSEDATKIPSATVQDSPVESSRLRNLTLEQPTPRKLFKNLTNH</sequence>
<accession>A0A8B9ND46</accession>
<dbReference type="Ensembl" id="ENSANIT00000022012.1">
    <property type="protein sequence ID" value="ENSANIP00000021310.1"/>
    <property type="gene ID" value="ENSANIG00000014441.1"/>
</dbReference>
<name>A0A8B9ND46_9AVES</name>
<dbReference type="InterPro" id="IPR027417">
    <property type="entry name" value="P-loop_NTPase"/>
</dbReference>
<feature type="region of interest" description="Disordered" evidence="1">
    <location>
        <begin position="108"/>
        <end position="218"/>
    </location>
</feature>
<reference evidence="2" key="1">
    <citation type="submission" date="2025-08" db="UniProtKB">
        <authorList>
            <consortium name="Ensembl"/>
        </authorList>
    </citation>
    <scope>IDENTIFICATION</scope>
</reference>
<dbReference type="SUPFAM" id="SSF52540">
    <property type="entry name" value="P-loop containing nucleoside triphosphate hydrolases"/>
    <property type="match status" value="1"/>
</dbReference>
<keyword evidence="3" id="KW-1185">Reference proteome</keyword>
<evidence type="ECO:0000256" key="1">
    <source>
        <dbReference type="SAM" id="MobiDB-lite"/>
    </source>
</evidence>
<dbReference type="Proteomes" id="UP000694541">
    <property type="component" value="Unplaced"/>
</dbReference>
<evidence type="ECO:0000313" key="3">
    <source>
        <dbReference type="Proteomes" id="UP000694541"/>
    </source>
</evidence>
<dbReference type="AlphaFoldDB" id="A0A8B9ND46"/>
<feature type="compositionally biased region" description="Polar residues" evidence="1">
    <location>
        <begin position="184"/>
        <end position="205"/>
    </location>
</feature>
<proteinExistence type="predicted"/>
<organism evidence="2 3">
    <name type="scientific">Accipiter nisus</name>
    <name type="common">Eurasian sparrowhawk</name>
    <dbReference type="NCBI Taxonomy" id="211598"/>
    <lineage>
        <taxon>Eukaryota</taxon>
        <taxon>Metazoa</taxon>
        <taxon>Chordata</taxon>
        <taxon>Craniata</taxon>
        <taxon>Vertebrata</taxon>
        <taxon>Euteleostomi</taxon>
        <taxon>Archelosauria</taxon>
        <taxon>Archosauria</taxon>
        <taxon>Dinosauria</taxon>
        <taxon>Saurischia</taxon>
        <taxon>Theropoda</taxon>
        <taxon>Coelurosauria</taxon>
        <taxon>Aves</taxon>
        <taxon>Neognathae</taxon>
        <taxon>Neoaves</taxon>
        <taxon>Telluraves</taxon>
        <taxon>Accipitrimorphae</taxon>
        <taxon>Accipitriformes</taxon>
        <taxon>Accipitridae</taxon>
        <taxon>Accipitrinae</taxon>
        <taxon>Accipiter</taxon>
    </lineage>
</organism>
<protein>
    <submittedName>
        <fullName evidence="2">DNA helicase B</fullName>
    </submittedName>
</protein>
<evidence type="ECO:0000313" key="2">
    <source>
        <dbReference type="Ensembl" id="ENSANIP00000021310.1"/>
    </source>
</evidence>
<dbReference type="CDD" id="cd18809">
    <property type="entry name" value="SF1_C_RecD"/>
    <property type="match status" value="1"/>
</dbReference>
<dbReference type="Gene3D" id="3.40.50.300">
    <property type="entry name" value="P-loop containing nucleotide triphosphate hydrolases"/>
    <property type="match status" value="1"/>
</dbReference>
<feature type="compositionally biased region" description="Polar residues" evidence="1">
    <location>
        <begin position="108"/>
        <end position="132"/>
    </location>
</feature>
<dbReference type="Gene3D" id="2.30.30.940">
    <property type="match status" value="1"/>
</dbReference>